<dbReference type="InterPro" id="IPR014718">
    <property type="entry name" value="GH-type_carb-bd"/>
</dbReference>
<dbReference type="InterPro" id="IPR047215">
    <property type="entry name" value="Galactose_mutarotase-like"/>
</dbReference>
<evidence type="ECO:0000256" key="1">
    <source>
        <dbReference type="ARBA" id="ARBA00006206"/>
    </source>
</evidence>
<dbReference type="Pfam" id="PF01263">
    <property type="entry name" value="Aldose_epim"/>
    <property type="match status" value="1"/>
</dbReference>
<evidence type="ECO:0000256" key="2">
    <source>
        <dbReference type="ARBA" id="ARBA00023235"/>
    </source>
</evidence>
<dbReference type="CDD" id="cd09019">
    <property type="entry name" value="galactose_mutarotase_like"/>
    <property type="match status" value="1"/>
</dbReference>
<dbReference type="Proteomes" id="UP000631181">
    <property type="component" value="Unassembled WGS sequence"/>
</dbReference>
<dbReference type="PANTHER" id="PTHR10091:SF6">
    <property type="entry name" value="1-EPIMERASE, PUTATIVE (AFU_ORTHOLOGUE AFUA_3G13240)-RELATED"/>
    <property type="match status" value="1"/>
</dbReference>
<evidence type="ECO:0000313" key="6">
    <source>
        <dbReference type="Proteomes" id="UP000631181"/>
    </source>
</evidence>
<keyword evidence="6" id="KW-1185">Reference proteome</keyword>
<evidence type="ECO:0000256" key="3">
    <source>
        <dbReference type="ARBA" id="ARBA00023277"/>
    </source>
</evidence>
<gene>
    <name evidence="5" type="ORF">PECM_004560</name>
</gene>
<protein>
    <recommendedName>
        <fullName evidence="7">Aldose 1-epimerase</fullName>
    </recommendedName>
</protein>
<dbReference type="AlphaFoldDB" id="A0A8J8WB66"/>
<accession>A0A8J8WB66</accession>
<reference evidence="5" key="1">
    <citation type="journal article" date="2020" name="Front. Microbiol.">
        <title>Gene regulatory networks of Penicillium echinulatum 2HH and Penicillium oxalicum 114-2 inferred by a computational biology approach.</title>
        <authorList>
            <person name="Lenz A.R."/>
            <person name="Galan-Vasquez E."/>
            <person name="Balbinot E."/>
            <person name="De Abreu F.P."/>
            <person name="De Oliveira N.S."/>
            <person name="Da Rosa L.O."/>
            <person name="De Avila E Silva S."/>
            <person name="Camassola M."/>
            <person name="Dillon A.J.P."/>
            <person name="Perez-Rueda E."/>
        </authorList>
    </citation>
    <scope>NUCLEOTIDE SEQUENCE</scope>
    <source>
        <strain evidence="5">S1M29</strain>
    </source>
</reference>
<comment type="caution">
    <text evidence="5">The sequence shown here is derived from an EMBL/GenBank/DDBJ whole genome shotgun (WGS) entry which is preliminary data.</text>
</comment>
<evidence type="ECO:0000256" key="4">
    <source>
        <dbReference type="SAM" id="Phobius"/>
    </source>
</evidence>
<evidence type="ECO:0000313" key="5">
    <source>
        <dbReference type="EMBL" id="KAF7719777.1"/>
    </source>
</evidence>
<dbReference type="OrthoDB" id="274691at2759"/>
<dbReference type="SUPFAM" id="SSF74650">
    <property type="entry name" value="Galactose mutarotase-like"/>
    <property type="match status" value="1"/>
</dbReference>
<keyword evidence="4" id="KW-0472">Membrane</keyword>
<organism evidence="5 6">
    <name type="scientific">Penicillium ucsense</name>
    <dbReference type="NCBI Taxonomy" id="2839758"/>
    <lineage>
        <taxon>Eukaryota</taxon>
        <taxon>Fungi</taxon>
        <taxon>Dikarya</taxon>
        <taxon>Ascomycota</taxon>
        <taxon>Pezizomycotina</taxon>
        <taxon>Eurotiomycetes</taxon>
        <taxon>Eurotiomycetidae</taxon>
        <taxon>Eurotiales</taxon>
        <taxon>Aspergillaceae</taxon>
        <taxon>Penicillium</taxon>
    </lineage>
</organism>
<evidence type="ECO:0008006" key="7">
    <source>
        <dbReference type="Google" id="ProtNLM"/>
    </source>
</evidence>
<dbReference type="GO" id="GO:0004034">
    <property type="term" value="F:aldose 1-epimerase activity"/>
    <property type="evidence" value="ECO:0007669"/>
    <property type="project" value="TreeGrafter"/>
</dbReference>
<keyword evidence="3" id="KW-0119">Carbohydrate metabolism</keyword>
<name>A0A8J8WB66_9EURO</name>
<dbReference type="GO" id="GO:0030246">
    <property type="term" value="F:carbohydrate binding"/>
    <property type="evidence" value="ECO:0007669"/>
    <property type="project" value="InterPro"/>
</dbReference>
<sequence>MAAASAGGKTISHFSETVNSSYSVQWSIHECWGNLPSLRSPLGCIRSFLCPPRVTPRILFFYCSLFLTIPLFLAIKMHFKTYLTAALGGLPVLASAAPSPAPVSASSASANDEHFKKYTIKSENITATLIPYGAVLTSLLVPDRHGNTQDILVGYDDPKQYLHDSETNRTFFGAVVGRYANRIKNGTFSIDGEEYHIPENEHNGLDTLHGGFIGYDRRNWTVTAHTESSITFTLLDQGFENFPGDVISHATYTLSTQKSAENPKGLPQMTTKLVSLALTKKTPIMLANHLYWNLNAFKEQTILNDTTLQLPLSTRFIEGDGILIPTGKIGDVSTAYGGALNFTEPKLIGKDIDKTAGLCGTDCTGYDTCWIVDRPPAYAAQDSVVPTVRMASERTGISLEIATNQAAMQVYSCNGQNGSIKTKQTQAKRNKDQDGHEGATVVNKYGCVVFETEDWIDGINQPEWGRRRYQIAGPEDGPVVNFATYQFGTF</sequence>
<dbReference type="GO" id="GO:0006006">
    <property type="term" value="P:glucose metabolic process"/>
    <property type="evidence" value="ECO:0007669"/>
    <property type="project" value="TreeGrafter"/>
</dbReference>
<dbReference type="Gene3D" id="2.70.98.10">
    <property type="match status" value="1"/>
</dbReference>
<dbReference type="InterPro" id="IPR011013">
    <property type="entry name" value="Gal_mutarotase_sf_dom"/>
</dbReference>
<dbReference type="FunFam" id="2.70.98.10:FF:000014">
    <property type="entry name" value="Aldose 1-epimerase, putative"/>
    <property type="match status" value="1"/>
</dbReference>
<keyword evidence="2 5" id="KW-0413">Isomerase</keyword>
<dbReference type="InterPro" id="IPR008183">
    <property type="entry name" value="Aldose_1/G6P_1-epimerase"/>
</dbReference>
<keyword evidence="4" id="KW-0812">Transmembrane</keyword>
<comment type="similarity">
    <text evidence="1">Belongs to the aldose epimerase family.</text>
</comment>
<dbReference type="PANTHER" id="PTHR10091">
    <property type="entry name" value="ALDOSE-1-EPIMERASE"/>
    <property type="match status" value="1"/>
</dbReference>
<keyword evidence="4" id="KW-1133">Transmembrane helix</keyword>
<dbReference type="GO" id="GO:0033499">
    <property type="term" value="P:galactose catabolic process via UDP-galactose, Leloir pathway"/>
    <property type="evidence" value="ECO:0007669"/>
    <property type="project" value="TreeGrafter"/>
</dbReference>
<proteinExistence type="inferred from homology"/>
<feature type="transmembrane region" description="Helical" evidence="4">
    <location>
        <begin position="58"/>
        <end position="75"/>
    </location>
</feature>
<dbReference type="EMBL" id="WIWV01000003">
    <property type="protein sequence ID" value="KAF7719777.1"/>
    <property type="molecule type" value="Genomic_DNA"/>
</dbReference>